<evidence type="ECO:0000313" key="5">
    <source>
        <dbReference type="EMBL" id="UYQ72792.1"/>
    </source>
</evidence>
<dbReference type="InterPro" id="IPR050204">
    <property type="entry name" value="AraC_XylS_family_regulators"/>
</dbReference>
<proteinExistence type="predicted"/>
<organism evidence="5 6">
    <name type="scientific">Pelagibacterium flavum</name>
    <dbReference type="NCBI Taxonomy" id="2984530"/>
    <lineage>
        <taxon>Bacteria</taxon>
        <taxon>Pseudomonadati</taxon>
        <taxon>Pseudomonadota</taxon>
        <taxon>Alphaproteobacteria</taxon>
        <taxon>Hyphomicrobiales</taxon>
        <taxon>Devosiaceae</taxon>
        <taxon>Pelagibacterium</taxon>
    </lineage>
</organism>
<dbReference type="PROSITE" id="PS01124">
    <property type="entry name" value="HTH_ARAC_FAMILY_2"/>
    <property type="match status" value="1"/>
</dbReference>
<dbReference type="RefSeq" id="WP_264226398.1">
    <property type="nucleotide sequence ID" value="NZ_CP107716.1"/>
</dbReference>
<dbReference type="InterPro" id="IPR009057">
    <property type="entry name" value="Homeodomain-like_sf"/>
</dbReference>
<protein>
    <submittedName>
        <fullName evidence="5">Helix-turn-helix domain-containing protein</fullName>
    </submittedName>
</protein>
<accession>A0ABY6ITP8</accession>
<reference evidence="5" key="1">
    <citation type="submission" date="2022-10" db="EMBL/GenBank/DDBJ databases">
        <title>YIM 151497 complete genome.</title>
        <authorList>
            <person name="Chen X."/>
        </authorList>
    </citation>
    <scope>NUCLEOTIDE SEQUENCE</scope>
    <source>
        <strain evidence="5">YIM 151497</strain>
    </source>
</reference>
<keyword evidence="6" id="KW-1185">Reference proteome</keyword>
<dbReference type="SMART" id="SM00342">
    <property type="entry name" value="HTH_ARAC"/>
    <property type="match status" value="1"/>
</dbReference>
<dbReference type="EMBL" id="CP107716">
    <property type="protein sequence ID" value="UYQ72792.1"/>
    <property type="molecule type" value="Genomic_DNA"/>
</dbReference>
<dbReference type="PROSITE" id="PS00041">
    <property type="entry name" value="HTH_ARAC_FAMILY_1"/>
    <property type="match status" value="1"/>
</dbReference>
<name>A0ABY6ITP8_9HYPH</name>
<dbReference type="InterPro" id="IPR018060">
    <property type="entry name" value="HTH_AraC"/>
</dbReference>
<dbReference type="Proteomes" id="UP001163882">
    <property type="component" value="Chromosome"/>
</dbReference>
<keyword evidence="3" id="KW-0804">Transcription</keyword>
<evidence type="ECO:0000313" key="6">
    <source>
        <dbReference type="Proteomes" id="UP001163882"/>
    </source>
</evidence>
<dbReference type="InterPro" id="IPR018062">
    <property type="entry name" value="HTH_AraC-typ_CS"/>
</dbReference>
<evidence type="ECO:0000256" key="1">
    <source>
        <dbReference type="ARBA" id="ARBA00023015"/>
    </source>
</evidence>
<keyword evidence="2" id="KW-0238">DNA-binding</keyword>
<sequence>MLAFHHADYADAFEQETGLVGWSQHYDQLGRGRYSGSIDTLALPGMTIYRERIGVPILQESAGPKGRVLFAIPLGADGSWRVEASALASRSLAIAPGGQEVVIVGSAPSDLLIVSVETELLKAHLPEMDFSTPAMLERCPQVQGMTDWLLSLLEAHRTGRAPAGAQYDQVLKGLLLDRLVSLAGSAKGAGILFCPTVASNYRRVRDYIATQAGEPLSVGEMAQAIGMEPVQLRALFRHVTGLSPSEWIRIKRLDAVRRELSNGVGAGQTVSDVAMNWGFWHLGRFAQYYAAKFGETPSETLARSRTT</sequence>
<feature type="domain" description="HTH araC/xylS-type" evidence="4">
    <location>
        <begin position="202"/>
        <end position="303"/>
    </location>
</feature>
<evidence type="ECO:0000259" key="4">
    <source>
        <dbReference type="PROSITE" id="PS01124"/>
    </source>
</evidence>
<gene>
    <name evidence="5" type="ORF">OF122_03160</name>
</gene>
<dbReference type="PANTHER" id="PTHR46796">
    <property type="entry name" value="HTH-TYPE TRANSCRIPTIONAL ACTIVATOR RHAS-RELATED"/>
    <property type="match status" value="1"/>
</dbReference>
<keyword evidence="1" id="KW-0805">Transcription regulation</keyword>
<evidence type="ECO:0000256" key="3">
    <source>
        <dbReference type="ARBA" id="ARBA00023163"/>
    </source>
</evidence>
<dbReference type="SUPFAM" id="SSF46689">
    <property type="entry name" value="Homeodomain-like"/>
    <property type="match status" value="1"/>
</dbReference>
<dbReference type="Pfam" id="PF12833">
    <property type="entry name" value="HTH_18"/>
    <property type="match status" value="1"/>
</dbReference>
<evidence type="ECO:0000256" key="2">
    <source>
        <dbReference type="ARBA" id="ARBA00023125"/>
    </source>
</evidence>
<dbReference type="Gene3D" id="1.10.10.60">
    <property type="entry name" value="Homeodomain-like"/>
    <property type="match status" value="1"/>
</dbReference>